<dbReference type="SUPFAM" id="SSF49464">
    <property type="entry name" value="Carboxypeptidase regulatory domain-like"/>
    <property type="match status" value="1"/>
</dbReference>
<evidence type="ECO:0000256" key="3">
    <source>
        <dbReference type="ARBA" id="ARBA00022452"/>
    </source>
</evidence>
<accession>A0A1I7E820</accession>
<evidence type="ECO:0000259" key="11">
    <source>
        <dbReference type="Pfam" id="PF07715"/>
    </source>
</evidence>
<dbReference type="EMBL" id="FPBF01000012">
    <property type="protein sequence ID" value="SFU20035.1"/>
    <property type="molecule type" value="Genomic_DNA"/>
</dbReference>
<dbReference type="GO" id="GO:0009279">
    <property type="term" value="C:cell outer membrane"/>
    <property type="evidence" value="ECO:0007669"/>
    <property type="project" value="UniProtKB-SubCell"/>
</dbReference>
<dbReference type="Pfam" id="PF07715">
    <property type="entry name" value="Plug"/>
    <property type="match status" value="1"/>
</dbReference>
<dbReference type="InterPro" id="IPR039426">
    <property type="entry name" value="TonB-dep_rcpt-like"/>
</dbReference>
<evidence type="ECO:0000256" key="4">
    <source>
        <dbReference type="ARBA" id="ARBA00022692"/>
    </source>
</evidence>
<name>A0A1I7E820_9BACT</name>
<dbReference type="SUPFAM" id="SSF56935">
    <property type="entry name" value="Porins"/>
    <property type="match status" value="1"/>
</dbReference>
<evidence type="ECO:0000313" key="12">
    <source>
        <dbReference type="EMBL" id="SFU20035.1"/>
    </source>
</evidence>
<sequence>MKKNIRGQLIMISKRLLYGFIFQLVFCTVLLANTGNAQRKNIEKVKITVSMQKAALRDVFLEIERQSGFEFTYNSSNIDISLEVLTKSNTQSVYKTLEDIAKQTGLRFVQVNNNIHVKNNANGNNQNVAIKEPYAISITGQVRDATGMPLPGVTILVEGTTNGTVTDIDGKYEINAEEGSSLVFSFIGYETVRMTIGAQSVIDVTMDEDAQALEEVVVVGFGERKKKDITGSIGIVESEAIERVPFTSPQFALQGNTPGVRVVNTSGNPSDAPSVFIRGIGTWNGASQPLYVVDGQILSTPTAGNTDLIGSINPFSMINPQDIESISVLKDASASAIYGSRAANGVVLITTKKGKKGKSVVEFDAVTTVQNIPQFDVLTSEQLIPFYRKMFSANSNPDLTLENNLYGRNESNVNNQRNGFHPQLDPMSQFYIGENPGDYNWQQKIRQINALNQLYNMRISGANDDTDYMVGIGYNSQESVLKGSDFDRFNLTFNINSKIGNYINVGITYRGSYQTSQSTNGGSDLTGAAAYLPWQPIYDPNDEYGYARPSDPYPDGDDTWSPVRLYGAGTRNNFPALLEIEQKEFELLRNLAQGYVEILPFEGLVLRGGLSLDLTDQTRTNFEPVDAEYYQINGKDPSSIGNGASYATLGYRMNRFFNFQGDFTASYRKAFGKHNVDFLVGIQEQFIKQFNKDLATTNVGTDDFYRASIPNEVQYVSGFASRNNERFWYGYVGRAGYNYDSKYYLDLSFRRDGSSGFPDDKDLRWGNFYAISGAWRISSEEFMSNVAWINDLKFKAGWGQAGNDEAVVGRFAYLSTVVDQGSYTLGKDPFNIYGNYNTGRTVPGFPNRNFTWEVVTTTNIGFEGLFLNNKVNATVEYFNRETDGILQYVNLPPSVGTNSPAFNVGSLRNRGLELDLGYTHQFNQHFSVNLTGNITFLNNEVLSLYEGQPLDTRFGRVEEGRSIGHIWGYQVGGLFLSEAEIQEYYSNLEDRNIPDADYVAPGDLYFRDIGGQGTETEPYYSTTPDGFIDEYDRTEIGNTIPGHVYGINLSATIWNFDVSANFYGEGDVDKYNGVRASFESASGAGSNYWPTVLDAWSPENPNSEIPRAVAGDPARNNRYSDRFVDQAGFLRLNTWQVGYSLPSKLLEKSNVIKRCRIYFGGQNNILLTNWQGIDPLNDTYPLPRGYSFGLNARF</sequence>
<evidence type="ECO:0000256" key="5">
    <source>
        <dbReference type="ARBA" id="ARBA00023077"/>
    </source>
</evidence>
<reference evidence="13" key="1">
    <citation type="submission" date="2016-10" db="EMBL/GenBank/DDBJ databases">
        <authorList>
            <person name="Varghese N."/>
            <person name="Submissions S."/>
        </authorList>
    </citation>
    <scope>NUCLEOTIDE SEQUENCE [LARGE SCALE GENOMIC DNA]</scope>
    <source>
        <strain evidence="13">DSM 23445</strain>
    </source>
</reference>
<dbReference type="Gene3D" id="2.60.40.1120">
    <property type="entry name" value="Carboxypeptidase-like, regulatory domain"/>
    <property type="match status" value="1"/>
</dbReference>
<protein>
    <submittedName>
        <fullName evidence="12">TonB-linked outer membrane protein, SusC/RagA family</fullName>
    </submittedName>
</protein>
<keyword evidence="2 8" id="KW-0813">Transport</keyword>
<organism evidence="12 13">
    <name type="scientific">Algoriphagus locisalis</name>
    <dbReference type="NCBI Taxonomy" id="305507"/>
    <lineage>
        <taxon>Bacteria</taxon>
        <taxon>Pseudomonadati</taxon>
        <taxon>Bacteroidota</taxon>
        <taxon>Cytophagia</taxon>
        <taxon>Cytophagales</taxon>
        <taxon>Cyclobacteriaceae</taxon>
        <taxon>Algoriphagus</taxon>
    </lineage>
</organism>
<keyword evidence="4 8" id="KW-0812">Transmembrane</keyword>
<evidence type="ECO:0000256" key="2">
    <source>
        <dbReference type="ARBA" id="ARBA00022448"/>
    </source>
</evidence>
<keyword evidence="7 8" id="KW-0998">Cell outer membrane</keyword>
<evidence type="ECO:0000259" key="10">
    <source>
        <dbReference type="Pfam" id="PF00593"/>
    </source>
</evidence>
<dbReference type="Gene3D" id="2.170.130.10">
    <property type="entry name" value="TonB-dependent receptor, plug domain"/>
    <property type="match status" value="1"/>
</dbReference>
<dbReference type="NCBIfam" id="TIGR04057">
    <property type="entry name" value="SusC_RagA_signa"/>
    <property type="match status" value="1"/>
</dbReference>
<dbReference type="InterPro" id="IPR008969">
    <property type="entry name" value="CarboxyPept-like_regulatory"/>
</dbReference>
<dbReference type="InterPro" id="IPR036942">
    <property type="entry name" value="Beta-barrel_TonB_sf"/>
</dbReference>
<evidence type="ECO:0000256" key="6">
    <source>
        <dbReference type="ARBA" id="ARBA00023136"/>
    </source>
</evidence>
<keyword evidence="13" id="KW-1185">Reference proteome</keyword>
<evidence type="ECO:0000313" key="13">
    <source>
        <dbReference type="Proteomes" id="UP000199673"/>
    </source>
</evidence>
<dbReference type="OrthoDB" id="9768177at2"/>
<dbReference type="InterPro" id="IPR012910">
    <property type="entry name" value="Plug_dom"/>
</dbReference>
<keyword evidence="3 8" id="KW-1134">Transmembrane beta strand</keyword>
<feature type="domain" description="TonB-dependent receptor-like beta-barrel" evidence="10">
    <location>
        <begin position="617"/>
        <end position="952"/>
    </location>
</feature>
<dbReference type="InterPro" id="IPR000531">
    <property type="entry name" value="Beta-barrel_TonB"/>
</dbReference>
<dbReference type="NCBIfam" id="TIGR04056">
    <property type="entry name" value="OMP_RagA_SusC"/>
    <property type="match status" value="1"/>
</dbReference>
<dbReference type="Pfam" id="PF00593">
    <property type="entry name" value="TonB_dep_Rec_b-barrel"/>
    <property type="match status" value="1"/>
</dbReference>
<dbReference type="RefSeq" id="WP_091698314.1">
    <property type="nucleotide sequence ID" value="NZ_FPBF01000012.1"/>
</dbReference>
<comment type="similarity">
    <text evidence="8 9">Belongs to the TonB-dependent receptor family.</text>
</comment>
<evidence type="ECO:0000256" key="7">
    <source>
        <dbReference type="ARBA" id="ARBA00023237"/>
    </source>
</evidence>
<evidence type="ECO:0000256" key="9">
    <source>
        <dbReference type="RuleBase" id="RU003357"/>
    </source>
</evidence>
<dbReference type="PROSITE" id="PS52016">
    <property type="entry name" value="TONB_DEPENDENT_REC_3"/>
    <property type="match status" value="1"/>
</dbReference>
<dbReference type="InterPro" id="IPR037066">
    <property type="entry name" value="Plug_dom_sf"/>
</dbReference>
<dbReference type="STRING" id="305507.SAMN04489724_0219"/>
<dbReference type="InterPro" id="IPR023997">
    <property type="entry name" value="TonB-dep_OMP_SusC/RagA_CS"/>
</dbReference>
<dbReference type="Gene3D" id="2.40.170.20">
    <property type="entry name" value="TonB-dependent receptor, beta-barrel domain"/>
    <property type="match status" value="1"/>
</dbReference>
<feature type="domain" description="TonB-dependent receptor plug" evidence="11">
    <location>
        <begin position="225"/>
        <end position="346"/>
    </location>
</feature>
<keyword evidence="6 8" id="KW-0472">Membrane</keyword>
<proteinExistence type="inferred from homology"/>
<dbReference type="InterPro" id="IPR023996">
    <property type="entry name" value="TonB-dep_OMP_SusC/RagA"/>
</dbReference>
<comment type="subcellular location">
    <subcellularLocation>
        <location evidence="1 8">Cell outer membrane</location>
        <topology evidence="1 8">Multi-pass membrane protein</topology>
    </subcellularLocation>
</comment>
<dbReference type="Pfam" id="PF13715">
    <property type="entry name" value="CarbopepD_reg_2"/>
    <property type="match status" value="1"/>
</dbReference>
<dbReference type="Proteomes" id="UP000199673">
    <property type="component" value="Unassembled WGS sequence"/>
</dbReference>
<keyword evidence="5 9" id="KW-0798">TonB box</keyword>
<evidence type="ECO:0000256" key="8">
    <source>
        <dbReference type="PROSITE-ProRule" id="PRU01360"/>
    </source>
</evidence>
<evidence type="ECO:0000256" key="1">
    <source>
        <dbReference type="ARBA" id="ARBA00004571"/>
    </source>
</evidence>
<gene>
    <name evidence="12" type="ORF">SAMN04489724_0219</name>
</gene>
<dbReference type="FunFam" id="2.60.40.1120:FF:000003">
    <property type="entry name" value="Outer membrane protein Omp121"/>
    <property type="match status" value="1"/>
</dbReference>
<dbReference type="AlphaFoldDB" id="A0A1I7E820"/>